<sequence length="119" mass="13141">MLSRCSVVSKRFASAGANFAKAAGFHETTDSTDYAKHPVFLNDKGVITYSEFNNRIGQYVSILNGKLGLSKGDRLIARTSKNVDNIALYFATLKIGAIYIPLNPGYSERETKHFVTVNF</sequence>
<reference evidence="2" key="1">
    <citation type="submission" date="2022-11" db="UniProtKB">
        <authorList>
            <consortium name="WormBaseParasite"/>
        </authorList>
    </citation>
    <scope>IDENTIFICATION</scope>
</reference>
<name>A0AC34QPA7_9BILA</name>
<accession>A0AC34QPA7</accession>
<proteinExistence type="predicted"/>
<dbReference type="WBParaSite" id="JU765_v2.g18087.t2">
    <property type="protein sequence ID" value="JU765_v2.g18087.t2"/>
    <property type="gene ID" value="JU765_v2.g18087"/>
</dbReference>
<evidence type="ECO:0000313" key="1">
    <source>
        <dbReference type="Proteomes" id="UP000887576"/>
    </source>
</evidence>
<protein>
    <submittedName>
        <fullName evidence="2">AMP-dependent synthetase/ligase domain-containing protein</fullName>
    </submittedName>
</protein>
<evidence type="ECO:0000313" key="2">
    <source>
        <dbReference type="WBParaSite" id="JU765_v2.g18087.t2"/>
    </source>
</evidence>
<dbReference type="Proteomes" id="UP000887576">
    <property type="component" value="Unplaced"/>
</dbReference>
<organism evidence="1 2">
    <name type="scientific">Panagrolaimus sp. JU765</name>
    <dbReference type="NCBI Taxonomy" id="591449"/>
    <lineage>
        <taxon>Eukaryota</taxon>
        <taxon>Metazoa</taxon>
        <taxon>Ecdysozoa</taxon>
        <taxon>Nematoda</taxon>
        <taxon>Chromadorea</taxon>
        <taxon>Rhabditida</taxon>
        <taxon>Tylenchina</taxon>
        <taxon>Panagrolaimomorpha</taxon>
        <taxon>Panagrolaimoidea</taxon>
        <taxon>Panagrolaimidae</taxon>
        <taxon>Panagrolaimus</taxon>
    </lineage>
</organism>